<dbReference type="STRING" id="194439.CT1694"/>
<keyword evidence="2" id="KW-1185">Reference proteome</keyword>
<dbReference type="EMBL" id="AE006470">
    <property type="protein sequence ID" value="AAM72919.1"/>
    <property type="molecule type" value="Genomic_DNA"/>
</dbReference>
<name>Q8KBT8_CHLTE</name>
<evidence type="ECO:0000313" key="1">
    <source>
        <dbReference type="EMBL" id="AAM72919.1"/>
    </source>
</evidence>
<dbReference type="HOGENOM" id="CLU_3388740_0_0_10"/>
<protein>
    <submittedName>
        <fullName evidence="1">Uncharacterized protein</fullName>
    </submittedName>
</protein>
<dbReference type="Proteomes" id="UP000001007">
    <property type="component" value="Chromosome"/>
</dbReference>
<sequence>MHSAPDRKTSAIGNHNAMKTIYQQVASIYLNI</sequence>
<proteinExistence type="predicted"/>
<gene>
    <name evidence="1" type="ordered locus">CT1694</name>
</gene>
<dbReference type="AlphaFoldDB" id="Q8KBT8"/>
<organism evidence="1 2">
    <name type="scientific">Chlorobaculum tepidum (strain ATCC 49652 / DSM 12025 / NBRC 103806 / TLS)</name>
    <name type="common">Chlorobium tepidum</name>
    <dbReference type="NCBI Taxonomy" id="194439"/>
    <lineage>
        <taxon>Bacteria</taxon>
        <taxon>Pseudomonadati</taxon>
        <taxon>Chlorobiota</taxon>
        <taxon>Chlorobiia</taxon>
        <taxon>Chlorobiales</taxon>
        <taxon>Chlorobiaceae</taxon>
        <taxon>Chlorobaculum</taxon>
    </lineage>
</organism>
<accession>Q8KBT8</accession>
<reference evidence="1 2" key="1">
    <citation type="journal article" date="2002" name="Proc. Natl. Acad. Sci. U.S.A.">
        <title>The complete genome sequence of Chlorobium tepidum TLS, a photosynthetic, anaerobic, green-sulfur bacterium.</title>
        <authorList>
            <person name="Eisen J.A."/>
            <person name="Nelson K.E."/>
            <person name="Paulsen I.T."/>
            <person name="Heidelberg J.F."/>
            <person name="Wu M."/>
            <person name="Dodson R.J."/>
            <person name="Deboy R."/>
            <person name="Gwinn M.L."/>
            <person name="Nelson W.C."/>
            <person name="Haft D.H."/>
            <person name="Hickey E.K."/>
            <person name="Peterson J.D."/>
            <person name="Durkin A.S."/>
            <person name="Kolonay J.L."/>
            <person name="Yang F."/>
            <person name="Holt I."/>
            <person name="Umayam L.A."/>
            <person name="Mason T."/>
            <person name="Brenner M."/>
            <person name="Shea T.P."/>
            <person name="Parksey D."/>
            <person name="Nierman W.C."/>
            <person name="Feldblyum T.V."/>
            <person name="Hansen C.L."/>
            <person name="Craven M.B."/>
            <person name="Radune D."/>
            <person name="Vamathevan J."/>
            <person name="Khouri H."/>
            <person name="White O."/>
            <person name="Gruber T.M."/>
            <person name="Ketchum K.A."/>
            <person name="Venter J.C."/>
            <person name="Tettelin H."/>
            <person name="Bryant D.A."/>
            <person name="Fraser C.M."/>
        </authorList>
    </citation>
    <scope>NUCLEOTIDE SEQUENCE [LARGE SCALE GENOMIC DNA]</scope>
    <source>
        <strain evidence="2">ATCC 49652 / DSM 12025 / NBRC 103806 / TLS</strain>
    </source>
</reference>
<evidence type="ECO:0000313" key="2">
    <source>
        <dbReference type="Proteomes" id="UP000001007"/>
    </source>
</evidence>
<dbReference type="KEGG" id="cte:CT1694"/>
<dbReference type="EnsemblBacteria" id="AAM72919">
    <property type="protein sequence ID" value="AAM72919"/>
    <property type="gene ID" value="CT1694"/>
</dbReference>